<keyword evidence="2" id="KW-0812">Transmembrane</keyword>
<dbReference type="InterPro" id="IPR036457">
    <property type="entry name" value="PPM-type-like_dom_sf"/>
</dbReference>
<evidence type="ECO:0008006" key="5">
    <source>
        <dbReference type="Google" id="ProtNLM"/>
    </source>
</evidence>
<feature type="compositionally biased region" description="Basic and acidic residues" evidence="1">
    <location>
        <begin position="318"/>
        <end position="339"/>
    </location>
</feature>
<reference evidence="3 4" key="1">
    <citation type="submission" date="2018-12" db="EMBL/GenBank/DDBJ databases">
        <title>Genome Sequence of Candidatus Viridilinea halotolerans isolated from saline sulfide-rich spring.</title>
        <authorList>
            <person name="Grouzdev D.S."/>
            <person name="Burganskaya E.I."/>
            <person name="Krutkina M.S."/>
            <person name="Sukhacheva M.V."/>
            <person name="Gorlenko V.M."/>
        </authorList>
    </citation>
    <scope>NUCLEOTIDE SEQUENCE [LARGE SCALE GENOMIC DNA]</scope>
    <source>
        <strain evidence="3">Chok-6</strain>
    </source>
</reference>
<dbReference type="SUPFAM" id="SSF81606">
    <property type="entry name" value="PP2C-like"/>
    <property type="match status" value="1"/>
</dbReference>
<evidence type="ECO:0000313" key="4">
    <source>
        <dbReference type="Proteomes" id="UP000280307"/>
    </source>
</evidence>
<protein>
    <recommendedName>
        <fullName evidence="5">PPM-type phosphatase domain-containing protein</fullName>
    </recommendedName>
</protein>
<evidence type="ECO:0000256" key="2">
    <source>
        <dbReference type="SAM" id="Phobius"/>
    </source>
</evidence>
<dbReference type="Gene3D" id="3.60.40.10">
    <property type="entry name" value="PPM-type phosphatase domain"/>
    <property type="match status" value="1"/>
</dbReference>
<feature type="compositionally biased region" description="Pro residues" evidence="1">
    <location>
        <begin position="302"/>
        <end position="313"/>
    </location>
</feature>
<keyword evidence="2" id="KW-1133">Transmembrane helix</keyword>
<feature type="transmembrane region" description="Helical" evidence="2">
    <location>
        <begin position="436"/>
        <end position="457"/>
    </location>
</feature>
<proteinExistence type="predicted"/>
<feature type="region of interest" description="Disordered" evidence="1">
    <location>
        <begin position="836"/>
        <end position="859"/>
    </location>
</feature>
<evidence type="ECO:0000313" key="3">
    <source>
        <dbReference type="EMBL" id="RRR75239.1"/>
    </source>
</evidence>
<feature type="region of interest" description="Disordered" evidence="1">
    <location>
        <begin position="278"/>
        <end position="344"/>
    </location>
</feature>
<accession>A0A426U5I8</accession>
<name>A0A426U5I8_9CHLR</name>
<keyword evidence="2" id="KW-0472">Membrane</keyword>
<dbReference type="SUPFAM" id="SSF75011">
    <property type="entry name" value="3-carboxy-cis,cis-mucoante lactonizing enzyme"/>
    <property type="match status" value="1"/>
</dbReference>
<dbReference type="AlphaFoldDB" id="A0A426U5I8"/>
<feature type="compositionally biased region" description="Low complexity" evidence="1">
    <location>
        <begin position="288"/>
        <end position="299"/>
    </location>
</feature>
<sequence length="859" mass="94602">MQRVEMLTAQLALVGGISQEQSDLITLVEPTTPASPAGRKGRIYLLVEANSDSPHALAACRLVSRMMLQGFYSDSSYSLTSSLRLAIRIANKALYEQNFKLPDEQRVCVGLSCAILRDNDLFLAQVPPTQAYLLAEGRLRALPAHPSWDPAHVSVAPFARSGALGASLFIEPELYRCTMNSGAGMLLCTSSFASLLGRTELDHALRQRDPAAVTERLRQVATAHELSDAHALILTISAVHKLAPRLPRGTGRVAHATQERKGWLRGLGGAILRVVRPQLDEPPPLPDAAPAIQQFPAQPTHSPQPIPRPPPLELGPSLEEHYAQTQRSDYEKAPLRHENLPPSAFLGEDLAPGLPKRPIDLGDPIALTPGRPYRPRYEYKPMIDMSWGERLTLPLRHLALGIEERWRSRRVHASLPPQSPMLRGQGLTYRRSGPPIPWQLLIGLVVAVAALIFYGTFLTRANEQQLAIEYFVAAEQRLAFIRDAPDEEAALQALELASQAIDEVRTSPSVNATDTELWLRYQELQREYERALAAVQRLNFLDNPQLITTHPLATGQFASIVVPPALIGVTDTVTLEHMSYIYAVDADTQNGRLYRIRRDGGAAQTYLSPGQGIGTAVVGTIRAALWRIDQVIAVDQAPNGFGYYFQSGGNWNYSKLGASEIWFPRDRLDVEEYGGNLYVWGAQPNEVLRFRSGFYGDTPDYWLDPASTVGVDMSTVVDMAVDGTIYLLRSNGTILIFSQGQFVAEVNPESITPPISLVRAFYVTGSGPDDGYFFLVDARNGRIIQVEKTTGRVIQQLKTRADSTMSFDALTSLAVDTSGPRPILYVVNGNQIIRADLPAPPRPFREERDDSGAMPPNSP</sequence>
<comment type="caution">
    <text evidence="3">The sequence shown here is derived from an EMBL/GenBank/DDBJ whole genome shotgun (WGS) entry which is preliminary data.</text>
</comment>
<evidence type="ECO:0000256" key="1">
    <source>
        <dbReference type="SAM" id="MobiDB-lite"/>
    </source>
</evidence>
<dbReference type="Proteomes" id="UP000280307">
    <property type="component" value="Unassembled WGS sequence"/>
</dbReference>
<gene>
    <name evidence="3" type="ORF">EI684_05230</name>
</gene>
<organism evidence="3 4">
    <name type="scientific">Candidatus Viridilinea halotolerans</name>
    <dbReference type="NCBI Taxonomy" id="2491704"/>
    <lineage>
        <taxon>Bacteria</taxon>
        <taxon>Bacillati</taxon>
        <taxon>Chloroflexota</taxon>
        <taxon>Chloroflexia</taxon>
        <taxon>Chloroflexales</taxon>
        <taxon>Chloroflexineae</taxon>
        <taxon>Oscillochloridaceae</taxon>
        <taxon>Candidatus Viridilinea</taxon>
    </lineage>
</organism>
<dbReference type="EMBL" id="RSAS01000203">
    <property type="protein sequence ID" value="RRR75239.1"/>
    <property type="molecule type" value="Genomic_DNA"/>
</dbReference>